<gene>
    <name evidence="2" type="ORF">FSB73_03330</name>
</gene>
<feature type="transmembrane region" description="Helical" evidence="1">
    <location>
        <begin position="460"/>
        <end position="479"/>
    </location>
</feature>
<dbReference type="InterPro" id="IPR011889">
    <property type="entry name" value="Liste_lipo_26"/>
</dbReference>
<dbReference type="NCBIfam" id="TIGR02167">
    <property type="entry name" value="Liste_lipo_26"/>
    <property type="match status" value="1"/>
</dbReference>
<keyword evidence="1" id="KW-0812">Transmembrane</keyword>
<dbReference type="AlphaFoldDB" id="A0A5B8VH56"/>
<evidence type="ECO:0000256" key="1">
    <source>
        <dbReference type="SAM" id="Phobius"/>
    </source>
</evidence>
<dbReference type="Proteomes" id="UP000321291">
    <property type="component" value="Chromosome"/>
</dbReference>
<dbReference type="Pfam" id="PF03382">
    <property type="entry name" value="DUF285"/>
    <property type="match status" value="1"/>
</dbReference>
<dbReference type="EMBL" id="CP042434">
    <property type="protein sequence ID" value="QEC70854.1"/>
    <property type="molecule type" value="Genomic_DNA"/>
</dbReference>
<proteinExistence type="predicted"/>
<reference evidence="2 3" key="1">
    <citation type="journal article" date="2017" name="Int. J. Syst. Evol. Microbiol.">
        <title>Arachidicoccus ginsenosidivorans sp. nov., with ginsenoside-converting activity isolated from ginseng cultivating soil.</title>
        <authorList>
            <person name="Siddiqi M.Z."/>
            <person name="Aslam Z."/>
            <person name="Im W.T."/>
        </authorList>
    </citation>
    <scope>NUCLEOTIDE SEQUENCE [LARGE SCALE GENOMIC DNA]</scope>
    <source>
        <strain evidence="2 3">Gsoil 809</strain>
    </source>
</reference>
<sequence>MGCLKGDRYVLYVSGDGLFNGDIHSWNVSNVTNMIGMFASAAAFNQDLGSWDVSKVNSMVGMFSGAAIFNQDISGWQTNSLTQMDNMFNRASAFNQNIGGWNVSKVSTMNAAFNQASAFNQNIGGWQVGNVTNMTNMLDGTGLSATNYESTLTGWAAQTVKPGLTLGAAGLKYCSTTGRQLLIGTNSWQILGDRPVCLVPAVPDASGIVYVDSAVAVPGNGSSWGQALKYLSNATESAKTNTSIKEVHIAKGSYYATGDKSLLYADSAFVVTRPGLKILGGYSNGGGQFDRNLYPTILSGDIGLPADTSDNTNNVLVIKDVDDGVDSLIVDGLTITAGKFIFDLNRIDQLYLAGGVNMNHVFANTVLRNCIMTGNYGMIASALYISGPDAAYIDPSQFATPQIDHCIFKNNTAFPIPNFPTAYGSTCLTTMASPRIMNSDFMDNKAISGGVLQNFGVQQFFITAAFYIIVLRYLAPFLISRTRILYS</sequence>
<keyword evidence="1" id="KW-0472">Membrane</keyword>
<evidence type="ECO:0000313" key="2">
    <source>
        <dbReference type="EMBL" id="QEC70854.1"/>
    </source>
</evidence>
<dbReference type="InterPro" id="IPR005046">
    <property type="entry name" value="DUF285"/>
</dbReference>
<evidence type="ECO:0000313" key="3">
    <source>
        <dbReference type="Proteomes" id="UP000321291"/>
    </source>
</evidence>
<dbReference type="KEGG" id="agi:FSB73_03330"/>
<organism evidence="2 3">
    <name type="scientific">Arachidicoccus ginsenosidivorans</name>
    <dbReference type="NCBI Taxonomy" id="496057"/>
    <lineage>
        <taxon>Bacteria</taxon>
        <taxon>Pseudomonadati</taxon>
        <taxon>Bacteroidota</taxon>
        <taxon>Chitinophagia</taxon>
        <taxon>Chitinophagales</taxon>
        <taxon>Chitinophagaceae</taxon>
        <taxon>Arachidicoccus</taxon>
    </lineage>
</organism>
<dbReference type="SUPFAM" id="SSF51126">
    <property type="entry name" value="Pectin lyase-like"/>
    <property type="match status" value="1"/>
</dbReference>
<keyword evidence="1" id="KW-1133">Transmembrane helix</keyword>
<accession>A0A5B8VH56</accession>
<protein>
    <submittedName>
        <fullName evidence="2">BspA family leucine-rich repeat surface protein</fullName>
    </submittedName>
</protein>
<keyword evidence="3" id="KW-1185">Reference proteome</keyword>
<dbReference type="InterPro" id="IPR011050">
    <property type="entry name" value="Pectin_lyase_fold/virulence"/>
</dbReference>
<name>A0A5B8VH56_9BACT</name>